<evidence type="ECO:0000256" key="6">
    <source>
        <dbReference type="RuleBase" id="RU003815"/>
    </source>
</evidence>
<evidence type="ECO:0000256" key="1">
    <source>
        <dbReference type="ARBA" id="ARBA00005251"/>
    </source>
</evidence>
<dbReference type="SUPFAM" id="SSF54211">
    <property type="entry name" value="Ribosomal protein S5 domain 2-like"/>
    <property type="match status" value="1"/>
</dbReference>
<dbReference type="GO" id="GO:0015935">
    <property type="term" value="C:small ribosomal subunit"/>
    <property type="evidence" value="ECO:0007669"/>
    <property type="project" value="UniProtKB-ARBA"/>
</dbReference>
<dbReference type="InterPro" id="IPR023035">
    <property type="entry name" value="Ribosomal_uS9_bac/plastid"/>
</dbReference>
<gene>
    <name evidence="5" type="primary">rpsI</name>
    <name evidence="7" type="ORF">A2519_02470</name>
</gene>
<evidence type="ECO:0000256" key="3">
    <source>
        <dbReference type="ARBA" id="ARBA00023274"/>
    </source>
</evidence>
<proteinExistence type="inferred from homology"/>
<dbReference type="GO" id="GO:0003723">
    <property type="term" value="F:RNA binding"/>
    <property type="evidence" value="ECO:0007669"/>
    <property type="project" value="TreeGrafter"/>
</dbReference>
<dbReference type="PROSITE" id="PS00360">
    <property type="entry name" value="RIBOSOMAL_S9"/>
    <property type="match status" value="1"/>
</dbReference>
<dbReference type="NCBIfam" id="NF001099">
    <property type="entry name" value="PRK00132.1"/>
    <property type="match status" value="1"/>
</dbReference>
<evidence type="ECO:0000256" key="5">
    <source>
        <dbReference type="HAMAP-Rule" id="MF_00532"/>
    </source>
</evidence>
<dbReference type="GO" id="GO:0006412">
    <property type="term" value="P:translation"/>
    <property type="evidence" value="ECO:0007669"/>
    <property type="project" value="UniProtKB-UniRule"/>
</dbReference>
<keyword evidence="3 5" id="KW-0687">Ribonucleoprotein</keyword>
<name>A0A1F7FAJ2_UNCRA</name>
<dbReference type="GO" id="GO:0005737">
    <property type="term" value="C:cytoplasm"/>
    <property type="evidence" value="ECO:0007669"/>
    <property type="project" value="UniProtKB-ARBA"/>
</dbReference>
<dbReference type="Gene3D" id="3.30.230.10">
    <property type="match status" value="1"/>
</dbReference>
<dbReference type="PANTHER" id="PTHR21569:SF1">
    <property type="entry name" value="SMALL RIBOSOMAL SUBUNIT PROTEIN US9M"/>
    <property type="match status" value="1"/>
</dbReference>
<organism evidence="7 8">
    <name type="scientific">Candidatus Raymondbacteria bacterium RIFOXYD12_FULL_49_13</name>
    <dbReference type="NCBI Taxonomy" id="1817890"/>
    <lineage>
        <taxon>Bacteria</taxon>
        <taxon>Raymondiibacteriota</taxon>
    </lineage>
</organism>
<dbReference type="EMBL" id="MFYX01000084">
    <property type="protein sequence ID" value="OGK03618.1"/>
    <property type="molecule type" value="Genomic_DNA"/>
</dbReference>
<evidence type="ECO:0000313" key="7">
    <source>
        <dbReference type="EMBL" id="OGK03618.1"/>
    </source>
</evidence>
<sequence length="134" mass="15234">MAHVAQEKEIRAIGRRKAAVARVVLTPGKGPFIVNDREPREFFKRDSLIIEIEKPMRLTDRMEAYTVKVNLRGGGVSGQAHALRLGLSRALSLAEPSLRGILKKEGLLTRDARIVERKKYGRKGARRRFQFTKR</sequence>
<evidence type="ECO:0000256" key="2">
    <source>
        <dbReference type="ARBA" id="ARBA00022980"/>
    </source>
</evidence>
<dbReference type="Pfam" id="PF00380">
    <property type="entry name" value="Ribosomal_S9"/>
    <property type="match status" value="1"/>
</dbReference>
<dbReference type="InterPro" id="IPR014721">
    <property type="entry name" value="Ribsml_uS5_D2-typ_fold_subgr"/>
</dbReference>
<dbReference type="Proteomes" id="UP000179243">
    <property type="component" value="Unassembled WGS sequence"/>
</dbReference>
<comment type="caution">
    <text evidence="7">The sequence shown here is derived from an EMBL/GenBank/DDBJ whole genome shotgun (WGS) entry which is preliminary data.</text>
</comment>
<evidence type="ECO:0000313" key="8">
    <source>
        <dbReference type="Proteomes" id="UP000179243"/>
    </source>
</evidence>
<dbReference type="PANTHER" id="PTHR21569">
    <property type="entry name" value="RIBOSOMAL PROTEIN S9"/>
    <property type="match status" value="1"/>
</dbReference>
<dbReference type="InterPro" id="IPR020574">
    <property type="entry name" value="Ribosomal_uS9_CS"/>
</dbReference>
<accession>A0A1F7FAJ2</accession>
<keyword evidence="2 5" id="KW-0689">Ribosomal protein</keyword>
<dbReference type="FunFam" id="3.30.230.10:FF:000001">
    <property type="entry name" value="30S ribosomal protein S9"/>
    <property type="match status" value="1"/>
</dbReference>
<dbReference type="InterPro" id="IPR020568">
    <property type="entry name" value="Ribosomal_Su5_D2-typ_SF"/>
</dbReference>
<reference evidence="7 8" key="1">
    <citation type="journal article" date="2016" name="Nat. Commun.">
        <title>Thousands of microbial genomes shed light on interconnected biogeochemical processes in an aquifer system.</title>
        <authorList>
            <person name="Anantharaman K."/>
            <person name="Brown C.T."/>
            <person name="Hug L.A."/>
            <person name="Sharon I."/>
            <person name="Castelle C.J."/>
            <person name="Probst A.J."/>
            <person name="Thomas B.C."/>
            <person name="Singh A."/>
            <person name="Wilkins M.J."/>
            <person name="Karaoz U."/>
            <person name="Brodie E.L."/>
            <person name="Williams K.H."/>
            <person name="Hubbard S.S."/>
            <person name="Banfield J.F."/>
        </authorList>
    </citation>
    <scope>NUCLEOTIDE SEQUENCE [LARGE SCALE GENOMIC DNA]</scope>
</reference>
<protein>
    <recommendedName>
        <fullName evidence="4 5">Small ribosomal subunit protein uS9</fullName>
    </recommendedName>
</protein>
<dbReference type="GO" id="GO:0003735">
    <property type="term" value="F:structural constituent of ribosome"/>
    <property type="evidence" value="ECO:0007669"/>
    <property type="project" value="InterPro"/>
</dbReference>
<dbReference type="InterPro" id="IPR000754">
    <property type="entry name" value="Ribosomal_uS9"/>
</dbReference>
<evidence type="ECO:0000256" key="4">
    <source>
        <dbReference type="ARBA" id="ARBA00035259"/>
    </source>
</evidence>
<dbReference type="AlphaFoldDB" id="A0A1F7FAJ2"/>
<comment type="similarity">
    <text evidence="1 5 6">Belongs to the universal ribosomal protein uS9 family.</text>
</comment>
<dbReference type="HAMAP" id="MF_00532_B">
    <property type="entry name" value="Ribosomal_uS9_B"/>
    <property type="match status" value="1"/>
</dbReference>